<keyword evidence="1" id="KW-0677">Repeat</keyword>
<dbReference type="EMBL" id="CAJNNV010027964">
    <property type="protein sequence ID" value="CAE8622399.1"/>
    <property type="molecule type" value="Genomic_DNA"/>
</dbReference>
<reference evidence="4" key="1">
    <citation type="submission" date="2021-02" db="EMBL/GenBank/DDBJ databases">
        <authorList>
            <person name="Dougan E. K."/>
            <person name="Rhodes N."/>
            <person name="Thang M."/>
            <person name="Chan C."/>
        </authorList>
    </citation>
    <scope>NUCLEOTIDE SEQUENCE</scope>
</reference>
<evidence type="ECO:0000256" key="3">
    <source>
        <dbReference type="SAM" id="MobiDB-lite"/>
    </source>
</evidence>
<dbReference type="Gene3D" id="1.25.10.10">
    <property type="entry name" value="Leucine-rich Repeat Variant"/>
    <property type="match status" value="2"/>
</dbReference>
<dbReference type="OrthoDB" id="441602at2759"/>
<sequence length="715" mass="79492">MATSGGGAPSSAPSPTEVFAGLADFKSLTRDRSLETLREAISTGQPAFQADEVERLSLEAIKAEAWEAKQGGLQAAAEAVKAWDRLDFRNALLAEVPRLLVDTEYRVRKAVSAVLLECCKRDGLRVYDDMGSIVLADIKEKFSRTEEVGDEVPDAGSSPAPPAPPEPPQFLPDTEGWRSLETSMGALEAMMQGCGAAFTPRIDDAMLELMAECSRHTNRFVREYAYFGLKSVFEVCDASAFLSSVAPKTVELVKKGIKDNWSQVRFASSVAVRAFMEKAAEHKDNFYSQLLGSMCLNRHYVAEGVRLYSQETWRQVCGPMGGARLLVAHFDSVIDAYVDAAEAPNHAVREAACNCISELAGRVAGSPAEPTPYREQFTHSRVQRLLNALLESFKDESWPVRDVASTALGHFVKAFPDETLAIRSQLLELWFMQMADNIPSLRRNGAAAAAAAVGVWPEELWPQVLPRLEKTLPEVLMQPEHSEIFTDYTPSGPFSVPKAKSIKVGDKADPDFTDQVMYSCGSSAPKTFKQRRARDSGCMNCAADMPHQLWEASEGMVHFLTELASLAVRLGGEEATLTFIVLNFNRNVVLHTDGARAYQLNVDGMLHDHVVHMKKKLVVNGKVVKKNGRCVWIKPKYTKKFTHLLPSGKKIIRMGGTQIIDRFWFHLRGFMKSRQVKVGSAQTSVRIRSAQWDYWHRDEDLWVETGKMLKRLVKK</sequence>
<dbReference type="InterPro" id="IPR021133">
    <property type="entry name" value="HEAT_type_2"/>
</dbReference>
<dbReference type="SUPFAM" id="SSF48371">
    <property type="entry name" value="ARM repeat"/>
    <property type="match status" value="1"/>
</dbReference>
<dbReference type="InterPro" id="IPR000357">
    <property type="entry name" value="HEAT"/>
</dbReference>
<feature type="compositionally biased region" description="Pro residues" evidence="3">
    <location>
        <begin position="159"/>
        <end position="170"/>
    </location>
</feature>
<dbReference type="AlphaFoldDB" id="A0A813G6V4"/>
<evidence type="ECO:0000256" key="2">
    <source>
        <dbReference type="PROSITE-ProRule" id="PRU00103"/>
    </source>
</evidence>
<dbReference type="Proteomes" id="UP000654075">
    <property type="component" value="Unassembled WGS sequence"/>
</dbReference>
<dbReference type="Pfam" id="PF02985">
    <property type="entry name" value="HEAT"/>
    <property type="match status" value="1"/>
</dbReference>
<dbReference type="OMA" id="SCDNALT"/>
<name>A0A813G6V4_POLGL</name>
<keyword evidence="5" id="KW-1185">Reference proteome</keyword>
<evidence type="ECO:0000256" key="1">
    <source>
        <dbReference type="ARBA" id="ARBA00022737"/>
    </source>
</evidence>
<evidence type="ECO:0000313" key="5">
    <source>
        <dbReference type="Proteomes" id="UP000654075"/>
    </source>
</evidence>
<gene>
    <name evidence="4" type="ORF">PGLA1383_LOCUS39844</name>
</gene>
<feature type="repeat" description="HEAT" evidence="2">
    <location>
        <begin position="385"/>
        <end position="421"/>
    </location>
</feature>
<proteinExistence type="predicted"/>
<evidence type="ECO:0000313" key="4">
    <source>
        <dbReference type="EMBL" id="CAE8622399.1"/>
    </source>
</evidence>
<dbReference type="InterPro" id="IPR016024">
    <property type="entry name" value="ARM-type_fold"/>
</dbReference>
<organism evidence="4 5">
    <name type="scientific">Polarella glacialis</name>
    <name type="common">Dinoflagellate</name>
    <dbReference type="NCBI Taxonomy" id="89957"/>
    <lineage>
        <taxon>Eukaryota</taxon>
        <taxon>Sar</taxon>
        <taxon>Alveolata</taxon>
        <taxon>Dinophyceae</taxon>
        <taxon>Suessiales</taxon>
        <taxon>Suessiaceae</taxon>
        <taxon>Polarella</taxon>
    </lineage>
</organism>
<accession>A0A813G6V4</accession>
<protein>
    <submittedName>
        <fullName evidence="4">Uncharacterized protein</fullName>
    </submittedName>
</protein>
<dbReference type="InterPro" id="IPR011989">
    <property type="entry name" value="ARM-like"/>
</dbReference>
<comment type="caution">
    <text evidence="4">The sequence shown here is derived from an EMBL/GenBank/DDBJ whole genome shotgun (WGS) entry which is preliminary data.</text>
</comment>
<feature type="region of interest" description="Disordered" evidence="3">
    <location>
        <begin position="146"/>
        <end position="175"/>
    </location>
</feature>
<dbReference type="PROSITE" id="PS50077">
    <property type="entry name" value="HEAT_REPEAT"/>
    <property type="match status" value="1"/>
</dbReference>